<dbReference type="Pfam" id="PF01796">
    <property type="entry name" value="OB_ChsH2_C"/>
    <property type="match status" value="1"/>
</dbReference>
<dbReference type="InterPro" id="IPR002878">
    <property type="entry name" value="ChsH2_C"/>
</dbReference>
<evidence type="ECO:0000313" key="3">
    <source>
        <dbReference type="EMBL" id="MFC6764428.1"/>
    </source>
</evidence>
<feature type="domain" description="ChsH2 C-terminal OB-fold" evidence="1">
    <location>
        <begin position="59"/>
        <end position="121"/>
    </location>
</feature>
<feature type="domain" description="ChsH2 rubredoxin-like zinc ribbon" evidence="2">
    <location>
        <begin position="21"/>
        <end position="54"/>
    </location>
</feature>
<dbReference type="SUPFAM" id="SSF50249">
    <property type="entry name" value="Nucleic acid-binding proteins"/>
    <property type="match status" value="1"/>
</dbReference>
<name>A0ABD5SHA3_9EURY</name>
<dbReference type="InterPro" id="IPR022002">
    <property type="entry name" value="ChsH2_Znr"/>
</dbReference>
<dbReference type="PANTHER" id="PTHR34075">
    <property type="entry name" value="BLR3430 PROTEIN"/>
    <property type="match status" value="1"/>
</dbReference>
<dbReference type="AlphaFoldDB" id="A0ABD5SHA3"/>
<organism evidence="3 4">
    <name type="scientific">Natrinema soli</name>
    <dbReference type="NCBI Taxonomy" id="1930624"/>
    <lineage>
        <taxon>Archaea</taxon>
        <taxon>Methanobacteriati</taxon>
        <taxon>Methanobacteriota</taxon>
        <taxon>Stenosarchaea group</taxon>
        <taxon>Halobacteria</taxon>
        <taxon>Halobacteriales</taxon>
        <taxon>Natrialbaceae</taxon>
        <taxon>Natrinema</taxon>
    </lineage>
</organism>
<dbReference type="Pfam" id="PF12172">
    <property type="entry name" value="zf-ChsH2"/>
    <property type="match status" value="1"/>
</dbReference>
<dbReference type="PANTHER" id="PTHR34075:SF5">
    <property type="entry name" value="BLR3430 PROTEIN"/>
    <property type="match status" value="1"/>
</dbReference>
<dbReference type="InterPro" id="IPR012340">
    <property type="entry name" value="NA-bd_OB-fold"/>
</dbReference>
<gene>
    <name evidence="3" type="ORF">ACFQE6_05085</name>
</gene>
<dbReference type="Gene3D" id="6.10.30.10">
    <property type="match status" value="1"/>
</dbReference>
<proteinExistence type="predicted"/>
<evidence type="ECO:0000259" key="1">
    <source>
        <dbReference type="Pfam" id="PF01796"/>
    </source>
</evidence>
<evidence type="ECO:0000313" key="4">
    <source>
        <dbReference type="Proteomes" id="UP001596383"/>
    </source>
</evidence>
<keyword evidence="4" id="KW-1185">Reference proteome</keyword>
<dbReference type="EMBL" id="JBHSWV010000081">
    <property type="protein sequence ID" value="MFC6764428.1"/>
    <property type="molecule type" value="Genomic_DNA"/>
</dbReference>
<dbReference type="RefSeq" id="WP_273737496.1">
    <property type="nucleotide sequence ID" value="NZ_JAQIVI010000081.1"/>
</dbReference>
<dbReference type="Proteomes" id="UP001596383">
    <property type="component" value="Unassembled WGS sequence"/>
</dbReference>
<evidence type="ECO:0000259" key="2">
    <source>
        <dbReference type="Pfam" id="PF12172"/>
    </source>
</evidence>
<comment type="caution">
    <text evidence="3">The sequence shown here is derived from an EMBL/GenBank/DDBJ whole genome shotgun (WGS) entry which is preliminary data.</text>
</comment>
<accession>A0ABD5SHA3</accession>
<dbReference type="InterPro" id="IPR052513">
    <property type="entry name" value="Thioester_dehydratase-like"/>
</dbReference>
<protein>
    <submittedName>
        <fullName evidence="3">Zn-ribbon domain-containing OB-fold protein</fullName>
    </submittedName>
</protein>
<sequence>MTWEPRPVPPVSEVDEAAEYWKAASNGELVVPECNDCGFVHFYPRQICPECLSNDVSFVEAEGTGTIYSFSISQQAAGWPEDALPLIYATVELEEGPRMVTNIVDVDPDDVEIGDPVEVMFESTEEADIAIPVFTPLE</sequence>
<reference evidence="3 4" key="1">
    <citation type="journal article" date="2019" name="Int. J. Syst. Evol. Microbiol.">
        <title>The Global Catalogue of Microorganisms (GCM) 10K type strain sequencing project: providing services to taxonomists for standard genome sequencing and annotation.</title>
        <authorList>
            <consortium name="The Broad Institute Genomics Platform"/>
            <consortium name="The Broad Institute Genome Sequencing Center for Infectious Disease"/>
            <person name="Wu L."/>
            <person name="Ma J."/>
        </authorList>
    </citation>
    <scope>NUCLEOTIDE SEQUENCE [LARGE SCALE GENOMIC DNA]</scope>
    <source>
        <strain evidence="3 4">LMG 29247</strain>
    </source>
</reference>